<dbReference type="EMBL" id="CH476634">
    <property type="protein sequence ID" value="EDN93919.1"/>
    <property type="molecule type" value="Genomic_DNA"/>
</dbReference>
<protein>
    <submittedName>
        <fullName evidence="1">Uncharacterized protein</fullName>
    </submittedName>
</protein>
<dbReference type="GeneID" id="5485378"/>
<keyword evidence="2" id="KW-1185">Reference proteome</keyword>
<dbReference type="Proteomes" id="UP000001312">
    <property type="component" value="Unassembled WGS sequence"/>
</dbReference>
<dbReference type="RefSeq" id="XP_001589153.1">
    <property type="nucleotide sequence ID" value="XM_001589103.1"/>
</dbReference>
<accession>A7EWS7</accession>
<dbReference type="InParanoid" id="A7EWS7"/>
<dbReference type="AlphaFoldDB" id="A7EWS7"/>
<proteinExistence type="predicted"/>
<dbReference type="InterPro" id="IPR042120">
    <property type="entry name" value="MutL_C_dimsub"/>
</dbReference>
<dbReference type="KEGG" id="ssl:SS1G_09786"/>
<evidence type="ECO:0000313" key="1">
    <source>
        <dbReference type="EMBL" id="EDN93919.1"/>
    </source>
</evidence>
<name>A7EWS7_SCLS1</name>
<organism evidence="1 2">
    <name type="scientific">Sclerotinia sclerotiorum (strain ATCC 18683 / 1980 / Ss-1)</name>
    <name type="common">White mold</name>
    <name type="synonym">Whetzelinia sclerotiorum</name>
    <dbReference type="NCBI Taxonomy" id="665079"/>
    <lineage>
        <taxon>Eukaryota</taxon>
        <taxon>Fungi</taxon>
        <taxon>Dikarya</taxon>
        <taxon>Ascomycota</taxon>
        <taxon>Pezizomycotina</taxon>
        <taxon>Leotiomycetes</taxon>
        <taxon>Helotiales</taxon>
        <taxon>Sclerotiniaceae</taxon>
        <taxon>Sclerotinia</taxon>
    </lineage>
</organism>
<evidence type="ECO:0000313" key="2">
    <source>
        <dbReference type="Proteomes" id="UP000001312"/>
    </source>
</evidence>
<gene>
    <name evidence="1" type="ORF">SS1G_09786</name>
</gene>
<sequence>MEKVVRHMGEIEQPWNCPHGRPTMRHLCGLGLWDGEGWKGDLGVQTDWAGEGEDEDEDEANKPLRASGPWKYYGRYYGDSRALVWYGISVGLVF</sequence>
<dbReference type="STRING" id="665079.A7EWS7"/>
<dbReference type="Gene3D" id="3.30.1540.20">
    <property type="entry name" value="MutL, C-terminal domain, dimerisation subdomain"/>
    <property type="match status" value="1"/>
</dbReference>
<reference evidence="2" key="1">
    <citation type="journal article" date="2011" name="PLoS Genet.">
        <title>Genomic analysis of the necrotrophic fungal pathogens Sclerotinia sclerotiorum and Botrytis cinerea.</title>
        <authorList>
            <person name="Amselem J."/>
            <person name="Cuomo C.A."/>
            <person name="van Kan J.A."/>
            <person name="Viaud M."/>
            <person name="Benito E.P."/>
            <person name="Couloux A."/>
            <person name="Coutinho P.M."/>
            <person name="de Vries R.P."/>
            <person name="Dyer P.S."/>
            <person name="Fillinger S."/>
            <person name="Fournier E."/>
            <person name="Gout L."/>
            <person name="Hahn M."/>
            <person name="Kohn L."/>
            <person name="Lapalu N."/>
            <person name="Plummer K.M."/>
            <person name="Pradier J.M."/>
            <person name="Quevillon E."/>
            <person name="Sharon A."/>
            <person name="Simon A."/>
            <person name="ten Have A."/>
            <person name="Tudzynski B."/>
            <person name="Tudzynski P."/>
            <person name="Wincker P."/>
            <person name="Andrew M."/>
            <person name="Anthouard V."/>
            <person name="Beever R.E."/>
            <person name="Beffa R."/>
            <person name="Benoit I."/>
            <person name="Bouzid O."/>
            <person name="Brault B."/>
            <person name="Chen Z."/>
            <person name="Choquer M."/>
            <person name="Collemare J."/>
            <person name="Cotton P."/>
            <person name="Danchin E.G."/>
            <person name="Da Silva C."/>
            <person name="Gautier A."/>
            <person name="Giraud C."/>
            <person name="Giraud T."/>
            <person name="Gonzalez C."/>
            <person name="Grossetete S."/>
            <person name="Guldener U."/>
            <person name="Henrissat B."/>
            <person name="Howlett B.J."/>
            <person name="Kodira C."/>
            <person name="Kretschmer M."/>
            <person name="Lappartient A."/>
            <person name="Leroch M."/>
            <person name="Levis C."/>
            <person name="Mauceli E."/>
            <person name="Neuveglise C."/>
            <person name="Oeser B."/>
            <person name="Pearson M."/>
            <person name="Poulain J."/>
            <person name="Poussereau N."/>
            <person name="Quesneville H."/>
            <person name="Rascle C."/>
            <person name="Schumacher J."/>
            <person name="Segurens B."/>
            <person name="Sexton A."/>
            <person name="Silva E."/>
            <person name="Sirven C."/>
            <person name="Soanes D.M."/>
            <person name="Talbot N.J."/>
            <person name="Templeton M."/>
            <person name="Yandava C."/>
            <person name="Yarden O."/>
            <person name="Zeng Q."/>
            <person name="Rollins J.A."/>
            <person name="Lebrun M.H."/>
            <person name="Dickman M."/>
        </authorList>
    </citation>
    <scope>NUCLEOTIDE SEQUENCE [LARGE SCALE GENOMIC DNA]</scope>
    <source>
        <strain evidence="2">ATCC 18683 / 1980 / Ss-1</strain>
    </source>
</reference>